<sequence>MINQRHDIAVQSMKKPTDIVTMVIERQTHIPTSTTTTTTTSQAIGTSSQLPAHHQPSIIQPTTSSTNQTTTTVPSTPSIKALTSEIRSGASPSVSLLDTSMISNTNNNNVISTHISKDSNGSPGFSISQPDGIDTIITAIKPGGAADRDGKLRIGDIILSINGQPCRGLTLNQISAQLTNSKVEAFVVLQRKTSPSSLDTTLNNGHNISQLPYGDTSIDGVHDIVELTRDENHSLGLSIVGGIDHCSHPFGVNNPGIFVSKIASNSPAALCGKLRIGDRILSVNKETVEKATHADAIKALKNSGKHLVLTIRHEPQPKGLQEVFFTRRPNQPIGLNICGGIHSPPANMNDLTDEGIFIEKIEKDSVADESGKLKIGMRILEINDDSLLGCKQIEAANLFRKAEGTIRLLVCDGFNAAVDDTVSFKFK</sequence>
<feature type="domain" description="PDZ" evidence="2">
    <location>
        <begin position="224"/>
        <end position="315"/>
    </location>
</feature>
<accession>A0A914PZC1</accession>
<organism evidence="3 4">
    <name type="scientific">Panagrolaimus davidi</name>
    <dbReference type="NCBI Taxonomy" id="227884"/>
    <lineage>
        <taxon>Eukaryota</taxon>
        <taxon>Metazoa</taxon>
        <taxon>Ecdysozoa</taxon>
        <taxon>Nematoda</taxon>
        <taxon>Chromadorea</taxon>
        <taxon>Rhabditida</taxon>
        <taxon>Tylenchina</taxon>
        <taxon>Panagrolaimomorpha</taxon>
        <taxon>Panagrolaimoidea</taxon>
        <taxon>Panagrolaimidae</taxon>
        <taxon>Panagrolaimus</taxon>
    </lineage>
</organism>
<dbReference type="GO" id="GO:0097120">
    <property type="term" value="P:receptor localization to synapse"/>
    <property type="evidence" value="ECO:0007669"/>
    <property type="project" value="TreeGrafter"/>
</dbReference>
<dbReference type="InterPro" id="IPR001478">
    <property type="entry name" value="PDZ"/>
</dbReference>
<dbReference type="GO" id="GO:0016323">
    <property type="term" value="C:basolateral plasma membrane"/>
    <property type="evidence" value="ECO:0007669"/>
    <property type="project" value="TreeGrafter"/>
</dbReference>
<dbReference type="GO" id="GO:0030054">
    <property type="term" value="C:cell junction"/>
    <property type="evidence" value="ECO:0007669"/>
    <property type="project" value="TreeGrafter"/>
</dbReference>
<dbReference type="Pfam" id="PF00595">
    <property type="entry name" value="PDZ"/>
    <property type="match status" value="3"/>
</dbReference>
<keyword evidence="3" id="KW-1185">Reference proteome</keyword>
<evidence type="ECO:0000256" key="1">
    <source>
        <dbReference type="SAM" id="MobiDB-lite"/>
    </source>
</evidence>
<name>A0A914PZC1_9BILA</name>
<dbReference type="Gene3D" id="2.30.42.10">
    <property type="match status" value="3"/>
</dbReference>
<proteinExistence type="predicted"/>
<dbReference type="AlphaFoldDB" id="A0A914PZC1"/>
<dbReference type="WBParaSite" id="PDA_v2.g20225.t1">
    <property type="protein sequence ID" value="PDA_v2.g20225.t1"/>
    <property type="gene ID" value="PDA_v2.g20225"/>
</dbReference>
<dbReference type="PANTHER" id="PTHR23119">
    <property type="entry name" value="DISCS LARGE"/>
    <property type="match status" value="1"/>
</dbReference>
<dbReference type="Proteomes" id="UP000887578">
    <property type="component" value="Unplaced"/>
</dbReference>
<dbReference type="GO" id="GO:0043113">
    <property type="term" value="P:receptor clustering"/>
    <property type="evidence" value="ECO:0007669"/>
    <property type="project" value="TreeGrafter"/>
</dbReference>
<dbReference type="CDD" id="cd00136">
    <property type="entry name" value="PDZ_canonical"/>
    <property type="match status" value="1"/>
</dbReference>
<dbReference type="PROSITE" id="PS50106">
    <property type="entry name" value="PDZ"/>
    <property type="match status" value="3"/>
</dbReference>
<dbReference type="InterPro" id="IPR036034">
    <property type="entry name" value="PDZ_sf"/>
</dbReference>
<feature type="compositionally biased region" description="Low complexity" evidence="1">
    <location>
        <begin position="55"/>
        <end position="78"/>
    </location>
</feature>
<evidence type="ECO:0000313" key="3">
    <source>
        <dbReference type="Proteomes" id="UP000887578"/>
    </source>
</evidence>
<dbReference type="GO" id="GO:0098609">
    <property type="term" value="P:cell-cell adhesion"/>
    <property type="evidence" value="ECO:0007669"/>
    <property type="project" value="TreeGrafter"/>
</dbReference>
<feature type="region of interest" description="Disordered" evidence="1">
    <location>
        <begin position="33"/>
        <end position="78"/>
    </location>
</feature>
<feature type="domain" description="PDZ" evidence="2">
    <location>
        <begin position="322"/>
        <end position="410"/>
    </location>
</feature>
<protein>
    <submittedName>
        <fullName evidence="4">PDZ domain-containing protein</fullName>
    </submittedName>
</protein>
<feature type="domain" description="PDZ" evidence="2">
    <location>
        <begin position="112"/>
        <end position="193"/>
    </location>
</feature>
<evidence type="ECO:0000259" key="2">
    <source>
        <dbReference type="PROSITE" id="PS50106"/>
    </source>
</evidence>
<dbReference type="GO" id="GO:0045197">
    <property type="term" value="P:establishment or maintenance of epithelial cell apical/basal polarity"/>
    <property type="evidence" value="ECO:0007669"/>
    <property type="project" value="TreeGrafter"/>
</dbReference>
<evidence type="ECO:0000313" key="4">
    <source>
        <dbReference type="WBParaSite" id="PDA_v2.g20225.t1"/>
    </source>
</evidence>
<dbReference type="InterPro" id="IPR050614">
    <property type="entry name" value="Synaptic_Scaffolding_LAP-MAGUK"/>
</dbReference>
<dbReference type="GO" id="GO:0019901">
    <property type="term" value="F:protein kinase binding"/>
    <property type="evidence" value="ECO:0007669"/>
    <property type="project" value="TreeGrafter"/>
</dbReference>
<reference evidence="4" key="1">
    <citation type="submission" date="2022-11" db="UniProtKB">
        <authorList>
            <consortium name="WormBaseParasite"/>
        </authorList>
    </citation>
    <scope>IDENTIFICATION</scope>
</reference>
<dbReference type="SMART" id="SM00228">
    <property type="entry name" value="PDZ"/>
    <property type="match status" value="3"/>
</dbReference>
<dbReference type="SUPFAM" id="SSF50156">
    <property type="entry name" value="PDZ domain-like"/>
    <property type="match status" value="3"/>
</dbReference>
<dbReference type="PANTHER" id="PTHR23119:SF44">
    <property type="entry name" value="PROTEIN LAP4"/>
    <property type="match status" value="1"/>
</dbReference>